<comment type="caution">
    <text evidence="2">The sequence shown here is derived from an EMBL/GenBank/DDBJ whole genome shotgun (WGS) entry which is preliminary data.</text>
</comment>
<evidence type="ECO:0000313" key="2">
    <source>
        <dbReference type="EMBL" id="GAK74969.1"/>
    </source>
</evidence>
<feature type="region of interest" description="Disordered" evidence="1">
    <location>
        <begin position="1"/>
        <end position="38"/>
    </location>
</feature>
<reference evidence="2 3" key="1">
    <citation type="journal article" date="2014" name="Genome Announc.">
        <title>Draft Genome Sequences of Marine Flavobacterium Nonlabens Strains NR17, NR24, NR27, NR32, NR33, and Ara13.</title>
        <authorList>
            <person name="Nakanishi M."/>
            <person name="Meirelles P."/>
            <person name="Suzuki R."/>
            <person name="Takatani N."/>
            <person name="Mino S."/>
            <person name="Suda W."/>
            <person name="Oshima K."/>
            <person name="Hattori M."/>
            <person name="Ohkuma M."/>
            <person name="Hosokawa M."/>
            <person name="Miyashita K."/>
            <person name="Thompson F.L."/>
            <person name="Niwa A."/>
            <person name="Sawabe T."/>
            <person name="Sawabe T."/>
        </authorList>
    </citation>
    <scope>NUCLEOTIDE SEQUENCE [LARGE SCALE GENOMIC DNA]</scope>
    <source>
        <strain evidence="3">JCM19296</strain>
    </source>
</reference>
<dbReference type="EMBL" id="BBLG01000001">
    <property type="protein sequence ID" value="GAK74969.1"/>
    <property type="molecule type" value="Genomic_DNA"/>
</dbReference>
<proteinExistence type="predicted"/>
<evidence type="ECO:0000313" key="3">
    <source>
        <dbReference type="Proteomes" id="UP000028980"/>
    </source>
</evidence>
<evidence type="ECO:0000256" key="1">
    <source>
        <dbReference type="SAM" id="MobiDB-lite"/>
    </source>
</evidence>
<dbReference type="AlphaFoldDB" id="A0A081D7S3"/>
<feature type="compositionally biased region" description="Basic and acidic residues" evidence="1">
    <location>
        <begin position="9"/>
        <end position="19"/>
    </location>
</feature>
<protein>
    <submittedName>
        <fullName evidence="2">Monofunctional biosynthetic peptidoglycantransglycosylase</fullName>
    </submittedName>
</protein>
<sequence>MVRNGKMTEATKDSLREQPIKLNFSPEGHNDGMGDLFP</sequence>
<name>A0A081D7S3_NONUL</name>
<dbReference type="Proteomes" id="UP000028980">
    <property type="component" value="Unassembled WGS sequence"/>
</dbReference>
<organism evidence="2 3">
    <name type="scientific">Nonlabens ulvanivorans</name>
    <name type="common">Persicivirga ulvanivorans</name>
    <dbReference type="NCBI Taxonomy" id="906888"/>
    <lineage>
        <taxon>Bacteria</taxon>
        <taxon>Pseudomonadati</taxon>
        <taxon>Bacteroidota</taxon>
        <taxon>Flavobacteriia</taxon>
        <taxon>Flavobacteriales</taxon>
        <taxon>Flavobacteriaceae</taxon>
        <taxon>Nonlabens</taxon>
    </lineage>
</organism>
<accession>A0A081D7S3</accession>
<gene>
    <name evidence="2" type="ORF">JCM19296_547</name>
</gene>